<protein>
    <submittedName>
        <fullName evidence="2">VOC family protein</fullName>
    </submittedName>
</protein>
<sequence length="184" mass="20296">MSEERSEHQLRHPRDSTLARVEITFDAADPSALAAFWSEFAGDELELTFVWSDAPKIEKNRVHIDLASTSPEHQADIVARALKLGAEHADIGQRDVPWVVLRDPQGNEFCVLEPRPEYTGVIAAVVVDSPDPLASAQATGHPVVRSGDGFASVRPEPGPWLEFVRTDDSEPITNRVRVRWAPAS</sequence>
<dbReference type="Proteomes" id="UP001500711">
    <property type="component" value="Unassembled WGS sequence"/>
</dbReference>
<comment type="caution">
    <text evidence="2">The sequence shown here is derived from an EMBL/GenBank/DDBJ whole genome shotgun (WGS) entry which is preliminary data.</text>
</comment>
<organism evidence="2 3">
    <name type="scientific">Lentzea roselyniae</name>
    <dbReference type="NCBI Taxonomy" id="531940"/>
    <lineage>
        <taxon>Bacteria</taxon>
        <taxon>Bacillati</taxon>
        <taxon>Actinomycetota</taxon>
        <taxon>Actinomycetes</taxon>
        <taxon>Pseudonocardiales</taxon>
        <taxon>Pseudonocardiaceae</taxon>
        <taxon>Lentzea</taxon>
    </lineage>
</organism>
<dbReference type="InterPro" id="IPR029068">
    <property type="entry name" value="Glyas_Bleomycin-R_OHBP_Dase"/>
</dbReference>
<dbReference type="InterPro" id="IPR041581">
    <property type="entry name" value="Glyoxalase_6"/>
</dbReference>
<dbReference type="PANTHER" id="PTHR35908:SF1">
    <property type="entry name" value="CONSERVED PROTEIN"/>
    <property type="match status" value="1"/>
</dbReference>
<dbReference type="EMBL" id="BAABBE010000012">
    <property type="protein sequence ID" value="GAA3654751.1"/>
    <property type="molecule type" value="Genomic_DNA"/>
</dbReference>
<dbReference type="Pfam" id="PF18029">
    <property type="entry name" value="Glyoxalase_6"/>
    <property type="match status" value="1"/>
</dbReference>
<proteinExistence type="predicted"/>
<keyword evidence="3" id="KW-1185">Reference proteome</keyword>
<accession>A0ABP7BAL6</accession>
<dbReference type="SUPFAM" id="SSF54593">
    <property type="entry name" value="Glyoxalase/Bleomycin resistance protein/Dihydroxybiphenyl dioxygenase"/>
    <property type="match status" value="1"/>
</dbReference>
<feature type="domain" description="Glyoxalase-like" evidence="1">
    <location>
        <begin position="22"/>
        <end position="112"/>
    </location>
</feature>
<evidence type="ECO:0000313" key="2">
    <source>
        <dbReference type="EMBL" id="GAA3654751.1"/>
    </source>
</evidence>
<evidence type="ECO:0000259" key="1">
    <source>
        <dbReference type="Pfam" id="PF18029"/>
    </source>
</evidence>
<dbReference type="Gene3D" id="3.10.180.10">
    <property type="entry name" value="2,3-Dihydroxybiphenyl 1,2-Dioxygenase, domain 1"/>
    <property type="match status" value="1"/>
</dbReference>
<evidence type="ECO:0000313" key="3">
    <source>
        <dbReference type="Proteomes" id="UP001500711"/>
    </source>
</evidence>
<name>A0ABP7BAL6_9PSEU</name>
<dbReference type="PANTHER" id="PTHR35908">
    <property type="entry name" value="HYPOTHETICAL FUSION PROTEIN"/>
    <property type="match status" value="1"/>
</dbReference>
<gene>
    <name evidence="2" type="ORF">GCM10022267_46280</name>
</gene>
<reference evidence="3" key="1">
    <citation type="journal article" date="2019" name="Int. J. Syst. Evol. Microbiol.">
        <title>The Global Catalogue of Microorganisms (GCM) 10K type strain sequencing project: providing services to taxonomists for standard genome sequencing and annotation.</title>
        <authorList>
            <consortium name="The Broad Institute Genomics Platform"/>
            <consortium name="The Broad Institute Genome Sequencing Center for Infectious Disease"/>
            <person name="Wu L."/>
            <person name="Ma J."/>
        </authorList>
    </citation>
    <scope>NUCLEOTIDE SEQUENCE [LARGE SCALE GENOMIC DNA]</scope>
    <source>
        <strain evidence="3">JCM 17494</strain>
    </source>
</reference>